<reference evidence="4" key="1">
    <citation type="submission" date="2023-07" db="EMBL/GenBank/DDBJ databases">
        <title>Molecular identification of indigenous halophilic bacteria isolated from red sea cost, biodegradation of synthetic dyes and assessment of degraded metabolite toxicity.</title>
        <authorList>
            <person name="Chaieb K."/>
            <person name="Altayb H.N."/>
        </authorList>
    </citation>
    <scope>NUCLEOTIDE SEQUENCE [LARGE SCALE GENOMIC DNA]</scope>
    <source>
        <strain evidence="4">K20</strain>
    </source>
</reference>
<accession>A0ABS7YW64</accession>
<dbReference type="PROSITE" id="PS50943">
    <property type="entry name" value="HTH_CROC1"/>
    <property type="match status" value="1"/>
</dbReference>
<dbReference type="Pfam" id="PF01381">
    <property type="entry name" value="HTH_3"/>
    <property type="match status" value="1"/>
</dbReference>
<dbReference type="EMBL" id="JAIWIU010000259">
    <property type="protein sequence ID" value="MCA2019116.1"/>
    <property type="molecule type" value="Genomic_DNA"/>
</dbReference>
<comment type="caution">
    <text evidence="3">The sequence shown here is derived from an EMBL/GenBank/DDBJ whole genome shotgun (WGS) entry which is preliminary data.</text>
</comment>
<dbReference type="InterPro" id="IPR001387">
    <property type="entry name" value="Cro/C1-type_HTH"/>
</dbReference>
<keyword evidence="1" id="KW-0238">DNA-binding</keyword>
<dbReference type="CDD" id="cd00093">
    <property type="entry name" value="HTH_XRE"/>
    <property type="match status" value="1"/>
</dbReference>
<evidence type="ECO:0000259" key="2">
    <source>
        <dbReference type="PROSITE" id="PS50943"/>
    </source>
</evidence>
<dbReference type="PANTHER" id="PTHR46797">
    <property type="entry name" value="HTH-TYPE TRANSCRIPTIONAL REGULATOR"/>
    <property type="match status" value="1"/>
</dbReference>
<name>A0ABS7YW64_9VIBR</name>
<organism evidence="3 4">
    <name type="scientific">Vibrio tritonius</name>
    <dbReference type="NCBI Taxonomy" id="1435069"/>
    <lineage>
        <taxon>Bacteria</taxon>
        <taxon>Pseudomonadati</taxon>
        <taxon>Pseudomonadota</taxon>
        <taxon>Gammaproteobacteria</taxon>
        <taxon>Vibrionales</taxon>
        <taxon>Vibrionaceae</taxon>
        <taxon>Vibrio</taxon>
    </lineage>
</organism>
<dbReference type="PANTHER" id="PTHR46797:SF1">
    <property type="entry name" value="METHYLPHOSPHONATE SYNTHASE"/>
    <property type="match status" value="1"/>
</dbReference>
<evidence type="ECO:0000313" key="3">
    <source>
        <dbReference type="EMBL" id="MCA2019116.1"/>
    </source>
</evidence>
<dbReference type="InterPro" id="IPR010982">
    <property type="entry name" value="Lambda_DNA-bd_dom_sf"/>
</dbReference>
<sequence length="83" mass="9318">MTELHQTIRQIREYKGISREALADNVGIAVSTLERIENGRTDPKYSTLKKILDSLDVHTSITITSPPSLKATSTHVKNKWLIS</sequence>
<dbReference type="RefSeq" id="WP_225252342.1">
    <property type="nucleotide sequence ID" value="NZ_CP152307.1"/>
</dbReference>
<dbReference type="Proteomes" id="UP001199044">
    <property type="component" value="Unassembled WGS sequence"/>
</dbReference>
<dbReference type="SMART" id="SM00530">
    <property type="entry name" value="HTH_XRE"/>
    <property type="match status" value="1"/>
</dbReference>
<proteinExistence type="predicted"/>
<keyword evidence="4" id="KW-1185">Reference proteome</keyword>
<feature type="domain" description="HTH cro/C1-type" evidence="2">
    <location>
        <begin position="8"/>
        <end position="62"/>
    </location>
</feature>
<dbReference type="Gene3D" id="1.10.260.40">
    <property type="entry name" value="lambda repressor-like DNA-binding domains"/>
    <property type="match status" value="1"/>
</dbReference>
<evidence type="ECO:0000256" key="1">
    <source>
        <dbReference type="ARBA" id="ARBA00023125"/>
    </source>
</evidence>
<protein>
    <submittedName>
        <fullName evidence="3">Helix-turn-helix transcriptional regulator</fullName>
    </submittedName>
</protein>
<evidence type="ECO:0000313" key="4">
    <source>
        <dbReference type="Proteomes" id="UP001199044"/>
    </source>
</evidence>
<gene>
    <name evidence="3" type="ORF">LDJ79_23615</name>
</gene>
<dbReference type="SUPFAM" id="SSF47413">
    <property type="entry name" value="lambda repressor-like DNA-binding domains"/>
    <property type="match status" value="1"/>
</dbReference>
<dbReference type="InterPro" id="IPR050807">
    <property type="entry name" value="TransReg_Diox_bact_type"/>
</dbReference>